<sequence length="245" mass="29330">MHLSNEIQERLEKLKSNVKLASTIDGTFPDKYSFFNNAGRSFRTEFASTDKDFSIVLYERTDKQNYENCFARGLFTDLDRITTVIDLWVDKQKDISEIKSEFGELELYSDFVFKNPNHDIDKAWTKVKNMFFNDTEFWKQPEWKEIYLEMLNEAKRHTAFENYFPFTSHYWLRFSVDKDIKETWTLDTYIVPTMYSDEIPNTLGKFYVSYNDKPMGGQFFETAKEGLDFYADKLKEKKPIQWDKN</sequence>
<evidence type="ECO:0000313" key="1">
    <source>
        <dbReference type="EMBL" id="MBB5287661.1"/>
    </source>
</evidence>
<name>A0A840TUP3_9BACT</name>
<dbReference type="AlphaFoldDB" id="A0A840TUP3"/>
<comment type="caution">
    <text evidence="1">The sequence shown here is derived from an EMBL/GenBank/DDBJ whole genome shotgun (WGS) entry which is preliminary data.</text>
</comment>
<evidence type="ECO:0000313" key="2">
    <source>
        <dbReference type="Proteomes" id="UP000557307"/>
    </source>
</evidence>
<dbReference type="Proteomes" id="UP000557307">
    <property type="component" value="Unassembled WGS sequence"/>
</dbReference>
<accession>A0A840TUP3</accession>
<organism evidence="1 2">
    <name type="scientific">Rhabdobacter roseus</name>
    <dbReference type="NCBI Taxonomy" id="1655419"/>
    <lineage>
        <taxon>Bacteria</taxon>
        <taxon>Pseudomonadati</taxon>
        <taxon>Bacteroidota</taxon>
        <taxon>Cytophagia</taxon>
        <taxon>Cytophagales</taxon>
        <taxon>Cytophagaceae</taxon>
        <taxon>Rhabdobacter</taxon>
    </lineage>
</organism>
<keyword evidence="2" id="KW-1185">Reference proteome</keyword>
<dbReference type="EMBL" id="JACHGF010000024">
    <property type="protein sequence ID" value="MBB5287661.1"/>
    <property type="molecule type" value="Genomic_DNA"/>
</dbReference>
<reference evidence="1 2" key="1">
    <citation type="submission" date="2020-08" db="EMBL/GenBank/DDBJ databases">
        <title>Genomic Encyclopedia of Type Strains, Phase IV (KMG-IV): sequencing the most valuable type-strain genomes for metagenomic binning, comparative biology and taxonomic classification.</title>
        <authorList>
            <person name="Goeker M."/>
        </authorList>
    </citation>
    <scope>NUCLEOTIDE SEQUENCE [LARGE SCALE GENOMIC DNA]</scope>
    <source>
        <strain evidence="1 2">DSM 105074</strain>
    </source>
</reference>
<protein>
    <submittedName>
        <fullName evidence="1">Uncharacterized protein</fullName>
    </submittedName>
</protein>
<gene>
    <name evidence="1" type="ORF">HNQ92_005828</name>
</gene>
<proteinExistence type="predicted"/>